<keyword evidence="2" id="KW-1185">Reference proteome</keyword>
<evidence type="ECO:0000313" key="2">
    <source>
        <dbReference type="Proteomes" id="UP000621455"/>
    </source>
</evidence>
<sequence>MPDAAVSLHTDVETSIRASDSFNEMNFTMKPPRAPHQPIELHRIEIALPCTASWEAMTGDHRVRHCKDCNKNVFNLSAMPAVEGAALIAGNFNGDLCVRMDKRQDGSVVSSDCGDSVRSTARQPWRRLPGIAGAAVLALSAAGCSIGEAQPVPAVPAATTVAPEPVMTVLMGAPPASAPDPAPEVIAPTVSPAKDARQCEKDAVEQQLIGKPQAGHSMPHVLMDSKGICTR</sequence>
<evidence type="ECO:0008006" key="3">
    <source>
        <dbReference type="Google" id="ProtNLM"/>
    </source>
</evidence>
<name>A0ABX0N471_9BURK</name>
<comment type="caution">
    <text evidence="1">The sequence shown here is derived from an EMBL/GenBank/DDBJ whole genome shotgun (WGS) entry which is preliminary data.</text>
</comment>
<proteinExistence type="predicted"/>
<dbReference type="EMBL" id="WHJG01000009">
    <property type="protein sequence ID" value="NHZ79857.1"/>
    <property type="molecule type" value="Genomic_DNA"/>
</dbReference>
<organism evidence="1 2">
    <name type="scientific">Massilia frigida</name>
    <dbReference type="NCBI Taxonomy" id="2609281"/>
    <lineage>
        <taxon>Bacteria</taxon>
        <taxon>Pseudomonadati</taxon>
        <taxon>Pseudomonadota</taxon>
        <taxon>Betaproteobacteria</taxon>
        <taxon>Burkholderiales</taxon>
        <taxon>Oxalobacteraceae</taxon>
        <taxon>Telluria group</taxon>
        <taxon>Massilia</taxon>
    </lineage>
</organism>
<protein>
    <recommendedName>
        <fullName evidence="3">DUF3617 family protein</fullName>
    </recommendedName>
</protein>
<evidence type="ECO:0000313" key="1">
    <source>
        <dbReference type="EMBL" id="NHZ79857.1"/>
    </source>
</evidence>
<accession>A0ABX0N471</accession>
<dbReference type="RefSeq" id="WP_167086812.1">
    <property type="nucleotide sequence ID" value="NZ_WHJG01000009.1"/>
</dbReference>
<gene>
    <name evidence="1" type="ORF">F2P44_11300</name>
</gene>
<dbReference type="Proteomes" id="UP000621455">
    <property type="component" value="Unassembled WGS sequence"/>
</dbReference>
<reference evidence="1 2" key="1">
    <citation type="submission" date="2019-10" db="EMBL/GenBank/DDBJ databases">
        <title>Taxonomy of Antarctic Massilia spp.: description of Massilia rubra sp. nov., Massilia aquatica sp. nov., Massilia mucilaginosa sp. nov., Massilia frigida sp. nov. isolated from streams, lakes and regoliths.</title>
        <authorList>
            <person name="Holochova P."/>
            <person name="Sedlacek I."/>
            <person name="Kralova S."/>
            <person name="Maslanova I."/>
            <person name="Busse H.-J."/>
            <person name="Stankova E."/>
            <person name="Vrbovska V."/>
            <person name="Kovarovic V."/>
            <person name="Bartak M."/>
            <person name="Svec P."/>
            <person name="Pantucek R."/>
        </authorList>
    </citation>
    <scope>NUCLEOTIDE SEQUENCE [LARGE SCALE GENOMIC DNA]</scope>
    <source>
        <strain evidence="1 2">CCM 8695</strain>
    </source>
</reference>